<reference evidence="1 2" key="1">
    <citation type="submission" date="2020-07" db="EMBL/GenBank/DDBJ databases">
        <title>Sequencing the genomes of 1000 actinobacteria strains.</title>
        <authorList>
            <person name="Klenk H.-P."/>
        </authorList>
    </citation>
    <scope>NUCLEOTIDE SEQUENCE [LARGE SCALE GENOMIC DNA]</scope>
    <source>
        <strain evidence="1 2">DSM 26474</strain>
    </source>
</reference>
<accession>A0A852SSK1</accession>
<comment type="caution">
    <text evidence="1">The sequence shown here is derived from an EMBL/GenBank/DDBJ whole genome shotgun (WGS) entry which is preliminary data.</text>
</comment>
<dbReference type="EMBL" id="JACCBM010000001">
    <property type="protein sequence ID" value="NYD71735.1"/>
    <property type="molecule type" value="Genomic_DNA"/>
</dbReference>
<protein>
    <submittedName>
        <fullName evidence="1">Uncharacterized protein</fullName>
    </submittedName>
</protein>
<sequence>MKRINIDYAGNHYSVGGRDVDELQKEIETIVRSGEPGWLIVNHGEGVPQQARLLITPGVALALLPVDDGGQA</sequence>
<dbReference type="AlphaFoldDB" id="A0A852SSK1"/>
<dbReference type="Proteomes" id="UP000549913">
    <property type="component" value="Unassembled WGS sequence"/>
</dbReference>
<organism evidence="1 2">
    <name type="scientific">Herbiconiux flava</name>
    <dbReference type="NCBI Taxonomy" id="881268"/>
    <lineage>
        <taxon>Bacteria</taxon>
        <taxon>Bacillati</taxon>
        <taxon>Actinomycetota</taxon>
        <taxon>Actinomycetes</taxon>
        <taxon>Micrococcales</taxon>
        <taxon>Microbacteriaceae</taxon>
        <taxon>Herbiconiux</taxon>
    </lineage>
</organism>
<name>A0A852SSK1_9MICO</name>
<gene>
    <name evidence="1" type="ORF">BJ984_002893</name>
</gene>
<evidence type="ECO:0000313" key="1">
    <source>
        <dbReference type="EMBL" id="NYD71735.1"/>
    </source>
</evidence>
<dbReference type="RefSeq" id="WP_179548620.1">
    <property type="nucleotide sequence ID" value="NZ_BSEW01000002.1"/>
</dbReference>
<proteinExistence type="predicted"/>
<evidence type="ECO:0000313" key="2">
    <source>
        <dbReference type="Proteomes" id="UP000549913"/>
    </source>
</evidence>
<keyword evidence="2" id="KW-1185">Reference proteome</keyword>